<accession>A0AAV9WUW0</accession>
<evidence type="ECO:0000313" key="1">
    <source>
        <dbReference type="EMBL" id="KAK6526572.1"/>
    </source>
</evidence>
<keyword evidence="2" id="KW-1185">Reference proteome</keyword>
<dbReference type="AlphaFoldDB" id="A0AAV9WUW0"/>
<comment type="caution">
    <text evidence="1">The sequence shown here is derived from an EMBL/GenBank/DDBJ whole genome shotgun (WGS) entry which is preliminary data.</text>
</comment>
<reference evidence="1 2" key="1">
    <citation type="submission" date="2019-10" db="EMBL/GenBank/DDBJ databases">
        <authorList>
            <person name="Palmer J.M."/>
        </authorList>
    </citation>
    <scope>NUCLEOTIDE SEQUENCE [LARGE SCALE GENOMIC DNA]</scope>
    <source>
        <strain evidence="1 2">TWF694</strain>
    </source>
</reference>
<evidence type="ECO:0000313" key="2">
    <source>
        <dbReference type="Proteomes" id="UP001365542"/>
    </source>
</evidence>
<sequence length="87" mass="9836">MPESMRVRQGSLESWMDIVTEDGKLNVGLTVQDMATGLAGIVKDFLAEVADAFDTSKEYVLKIFYPRLSIWPGFSIEVFYPDAERRS</sequence>
<name>A0AAV9WUW0_9PEZI</name>
<proteinExistence type="predicted"/>
<protein>
    <submittedName>
        <fullName evidence="1">Uncharacterized protein</fullName>
    </submittedName>
</protein>
<dbReference type="Proteomes" id="UP001365542">
    <property type="component" value="Unassembled WGS sequence"/>
</dbReference>
<dbReference type="EMBL" id="JAVHJO010000016">
    <property type="protein sequence ID" value="KAK6526572.1"/>
    <property type="molecule type" value="Genomic_DNA"/>
</dbReference>
<organism evidence="1 2">
    <name type="scientific">Orbilia ellipsospora</name>
    <dbReference type="NCBI Taxonomy" id="2528407"/>
    <lineage>
        <taxon>Eukaryota</taxon>
        <taxon>Fungi</taxon>
        <taxon>Dikarya</taxon>
        <taxon>Ascomycota</taxon>
        <taxon>Pezizomycotina</taxon>
        <taxon>Orbiliomycetes</taxon>
        <taxon>Orbiliales</taxon>
        <taxon>Orbiliaceae</taxon>
        <taxon>Orbilia</taxon>
    </lineage>
</organism>
<gene>
    <name evidence="1" type="ORF">TWF694_005154</name>
</gene>